<comment type="catalytic activity">
    <reaction evidence="7">
        <text>L-threonyl-[protein] + ATP = O-phospho-L-threonyl-[protein] + ADP + H(+)</text>
        <dbReference type="Rhea" id="RHEA:46608"/>
        <dbReference type="Rhea" id="RHEA-COMP:11060"/>
        <dbReference type="Rhea" id="RHEA-COMP:11605"/>
        <dbReference type="ChEBI" id="CHEBI:15378"/>
        <dbReference type="ChEBI" id="CHEBI:30013"/>
        <dbReference type="ChEBI" id="CHEBI:30616"/>
        <dbReference type="ChEBI" id="CHEBI:61977"/>
        <dbReference type="ChEBI" id="CHEBI:456216"/>
        <dbReference type="EC" id="2.7.11.1"/>
    </reaction>
</comment>
<evidence type="ECO:0000313" key="11">
    <source>
        <dbReference type="EMBL" id="KFH41885.1"/>
    </source>
</evidence>
<protein>
    <recommendedName>
        <fullName evidence="1">non-specific serine/threonine protein kinase</fullName>
        <ecNumber evidence="1">2.7.11.1</ecNumber>
    </recommendedName>
</protein>
<reference evidence="12" key="1">
    <citation type="journal article" date="2014" name="Genome Announc.">
        <title>Genome sequence and annotation of Acremonium chrysogenum, producer of the beta-lactam antibiotic cephalosporin C.</title>
        <authorList>
            <person name="Terfehr D."/>
            <person name="Dahlmann T.A."/>
            <person name="Specht T."/>
            <person name="Zadra I."/>
            <person name="Kuernsteiner H."/>
            <person name="Kueck U."/>
        </authorList>
    </citation>
    <scope>NUCLEOTIDE SEQUENCE [LARGE SCALE GENOMIC DNA]</scope>
    <source>
        <strain evidence="12">ATCC 11550 / CBS 779.69 / DSM 880 / IAM 14645 / JCM 23072 / IMI 49137</strain>
    </source>
</reference>
<feature type="binding site" evidence="9">
    <location>
        <position position="31"/>
    </location>
    <ligand>
        <name>ATP</name>
        <dbReference type="ChEBI" id="CHEBI:30616"/>
    </ligand>
</feature>
<comment type="catalytic activity">
    <reaction evidence="8">
        <text>L-seryl-[protein] + ATP = O-phospho-L-seryl-[protein] + ADP + H(+)</text>
        <dbReference type="Rhea" id="RHEA:17989"/>
        <dbReference type="Rhea" id="RHEA-COMP:9863"/>
        <dbReference type="Rhea" id="RHEA-COMP:11604"/>
        <dbReference type="ChEBI" id="CHEBI:15378"/>
        <dbReference type="ChEBI" id="CHEBI:29999"/>
        <dbReference type="ChEBI" id="CHEBI:30616"/>
        <dbReference type="ChEBI" id="CHEBI:83421"/>
        <dbReference type="ChEBI" id="CHEBI:456216"/>
        <dbReference type="EC" id="2.7.11.1"/>
    </reaction>
</comment>
<evidence type="ECO:0000256" key="6">
    <source>
        <dbReference type="ARBA" id="ARBA00022840"/>
    </source>
</evidence>
<evidence type="ECO:0000256" key="5">
    <source>
        <dbReference type="ARBA" id="ARBA00022777"/>
    </source>
</evidence>
<keyword evidence="3" id="KW-0808">Transferase</keyword>
<dbReference type="EC" id="2.7.11.1" evidence="1"/>
<dbReference type="InterPro" id="IPR000719">
    <property type="entry name" value="Prot_kinase_dom"/>
</dbReference>
<accession>A0A086SXQ3</accession>
<dbReference type="PROSITE" id="PS00107">
    <property type="entry name" value="PROTEIN_KINASE_ATP"/>
    <property type="match status" value="1"/>
</dbReference>
<dbReference type="STRING" id="857340.A0A086SXQ3"/>
<evidence type="ECO:0000256" key="4">
    <source>
        <dbReference type="ARBA" id="ARBA00022741"/>
    </source>
</evidence>
<comment type="caution">
    <text evidence="11">The sequence shown here is derived from an EMBL/GenBank/DDBJ whole genome shotgun (WGS) entry which is preliminary data.</text>
</comment>
<dbReference type="PANTHER" id="PTHR24361">
    <property type="entry name" value="MITOGEN-ACTIVATED KINASE KINASE KINASE"/>
    <property type="match status" value="1"/>
</dbReference>
<evidence type="ECO:0000313" key="12">
    <source>
        <dbReference type="Proteomes" id="UP000029964"/>
    </source>
</evidence>
<evidence type="ECO:0000256" key="8">
    <source>
        <dbReference type="ARBA" id="ARBA00048679"/>
    </source>
</evidence>
<keyword evidence="4 9" id="KW-0547">Nucleotide-binding</keyword>
<dbReference type="PROSITE" id="PS50011">
    <property type="entry name" value="PROTEIN_KINASE_DOM"/>
    <property type="match status" value="1"/>
</dbReference>
<evidence type="ECO:0000256" key="2">
    <source>
        <dbReference type="ARBA" id="ARBA00022527"/>
    </source>
</evidence>
<feature type="domain" description="Protein kinase" evidence="10">
    <location>
        <begin position="2"/>
        <end position="174"/>
    </location>
</feature>
<dbReference type="InterPro" id="IPR011009">
    <property type="entry name" value="Kinase-like_dom_sf"/>
</dbReference>
<evidence type="ECO:0000259" key="10">
    <source>
        <dbReference type="PROSITE" id="PS50011"/>
    </source>
</evidence>
<dbReference type="HOGENOM" id="CLU_1539551_0_0_1"/>
<dbReference type="InterPro" id="IPR017441">
    <property type="entry name" value="Protein_kinase_ATP_BS"/>
</dbReference>
<evidence type="ECO:0000256" key="7">
    <source>
        <dbReference type="ARBA" id="ARBA00047899"/>
    </source>
</evidence>
<dbReference type="GO" id="GO:0005524">
    <property type="term" value="F:ATP binding"/>
    <property type="evidence" value="ECO:0007669"/>
    <property type="project" value="UniProtKB-UniRule"/>
</dbReference>
<dbReference type="GO" id="GO:0005737">
    <property type="term" value="C:cytoplasm"/>
    <property type="evidence" value="ECO:0007669"/>
    <property type="project" value="TreeGrafter"/>
</dbReference>
<dbReference type="Pfam" id="PF00069">
    <property type="entry name" value="Pkinase"/>
    <property type="match status" value="1"/>
</dbReference>
<keyword evidence="5 11" id="KW-0418">Kinase</keyword>
<dbReference type="AlphaFoldDB" id="A0A086SXQ3"/>
<dbReference type="OrthoDB" id="4062651at2759"/>
<organism evidence="11 12">
    <name type="scientific">Hapsidospora chrysogenum (strain ATCC 11550 / CBS 779.69 / DSM 880 / IAM 14645 / JCM 23072 / IMI 49137)</name>
    <name type="common">Acremonium chrysogenum</name>
    <dbReference type="NCBI Taxonomy" id="857340"/>
    <lineage>
        <taxon>Eukaryota</taxon>
        <taxon>Fungi</taxon>
        <taxon>Dikarya</taxon>
        <taxon>Ascomycota</taxon>
        <taxon>Pezizomycotina</taxon>
        <taxon>Sordariomycetes</taxon>
        <taxon>Hypocreomycetidae</taxon>
        <taxon>Hypocreales</taxon>
        <taxon>Bionectriaceae</taxon>
        <taxon>Hapsidospora</taxon>
    </lineage>
</organism>
<keyword evidence="2" id="KW-0723">Serine/threonine-protein kinase</keyword>
<dbReference type="InterPro" id="IPR053235">
    <property type="entry name" value="Ser_Thr_kinase"/>
</dbReference>
<sequence>MPGQRRRIGRGGFGAVYETVDANSGDPFAVKVVDMGRIDGGDPLARAALHREIKIMERLSHPHVIECLGSKDFDTDQPLTFMPLCEGTLHDLFFNGGKASFQVCEQVLPQMLRALDYLAAHRVRYRGIEPLNILCRTVVKYESDDSSEYHFQLAVREVGEEYGVGRWTLHVSGT</sequence>
<dbReference type="EMBL" id="JPKY01000111">
    <property type="protein sequence ID" value="KFH41885.1"/>
    <property type="molecule type" value="Genomic_DNA"/>
</dbReference>
<dbReference type="PANTHER" id="PTHR24361:SF433">
    <property type="entry name" value="PROTEIN KINASE DOMAIN-CONTAINING PROTEIN"/>
    <property type="match status" value="1"/>
</dbReference>
<dbReference type="SMART" id="SM00220">
    <property type="entry name" value="S_TKc"/>
    <property type="match status" value="1"/>
</dbReference>
<evidence type="ECO:0000256" key="3">
    <source>
        <dbReference type="ARBA" id="ARBA00022679"/>
    </source>
</evidence>
<dbReference type="Gene3D" id="1.10.510.10">
    <property type="entry name" value="Transferase(Phosphotransferase) domain 1"/>
    <property type="match status" value="1"/>
</dbReference>
<dbReference type="Proteomes" id="UP000029964">
    <property type="component" value="Unassembled WGS sequence"/>
</dbReference>
<evidence type="ECO:0000256" key="9">
    <source>
        <dbReference type="PROSITE-ProRule" id="PRU10141"/>
    </source>
</evidence>
<proteinExistence type="predicted"/>
<name>A0A086SXQ3_HAPC1</name>
<gene>
    <name evidence="11" type="ORF">ACRE_074090</name>
</gene>
<dbReference type="SUPFAM" id="SSF56112">
    <property type="entry name" value="Protein kinase-like (PK-like)"/>
    <property type="match status" value="1"/>
</dbReference>
<evidence type="ECO:0000256" key="1">
    <source>
        <dbReference type="ARBA" id="ARBA00012513"/>
    </source>
</evidence>
<keyword evidence="6 9" id="KW-0067">ATP-binding</keyword>
<keyword evidence="12" id="KW-1185">Reference proteome</keyword>
<dbReference type="GO" id="GO:0004674">
    <property type="term" value="F:protein serine/threonine kinase activity"/>
    <property type="evidence" value="ECO:0007669"/>
    <property type="project" value="UniProtKB-KW"/>
</dbReference>